<dbReference type="RefSeq" id="WP_148695131.1">
    <property type="nucleotide sequence ID" value="NZ_LT981265.1"/>
</dbReference>
<evidence type="ECO:0000313" key="3">
    <source>
        <dbReference type="Proteomes" id="UP000236248"/>
    </source>
</evidence>
<keyword evidence="3" id="KW-1185">Reference proteome</keyword>
<dbReference type="KEGG" id="ncv:NCAV_0502"/>
<protein>
    <submittedName>
        <fullName evidence="2">Uncharacterized protein</fullName>
    </submittedName>
</protein>
<dbReference type="EMBL" id="LT981265">
    <property type="protein sequence ID" value="SPC33695.1"/>
    <property type="molecule type" value="Genomic_DNA"/>
</dbReference>
<dbReference type="Proteomes" id="UP000236248">
    <property type="component" value="Chromosome NCAV"/>
</dbReference>
<feature type="region of interest" description="Disordered" evidence="1">
    <location>
        <begin position="69"/>
        <end position="102"/>
    </location>
</feature>
<sequence length="102" mass="11516">MMTPLRNIVYEKIRSARSITDVELMNMLVKEGFEFTKAELNKILLDLEILGLVRVGWISKDKRRIEVRDTEGKGRGKGEVGDEEMAAIEDGEDEGDDDNTTA</sequence>
<gene>
    <name evidence="2" type="ORF">NCAV_0502</name>
</gene>
<proteinExistence type="predicted"/>
<feature type="compositionally biased region" description="Basic and acidic residues" evidence="1">
    <location>
        <begin position="69"/>
        <end position="80"/>
    </location>
</feature>
<organism evidence="2 3">
    <name type="scientific">Candidatus Nitrosocaldus cavascurensis</name>
    <dbReference type="NCBI Taxonomy" id="2058097"/>
    <lineage>
        <taxon>Archaea</taxon>
        <taxon>Nitrososphaerota</taxon>
        <taxon>Nitrososphaeria</taxon>
        <taxon>Candidatus Nitrosocaldales</taxon>
        <taxon>Candidatus Nitrosocaldaceae</taxon>
        <taxon>Candidatus Nitrosocaldus</taxon>
    </lineage>
</organism>
<feature type="compositionally biased region" description="Acidic residues" evidence="1">
    <location>
        <begin position="81"/>
        <end position="102"/>
    </location>
</feature>
<name>A0A2K5APZ2_9ARCH</name>
<accession>A0A2K5APZ2</accession>
<reference evidence="3" key="1">
    <citation type="submission" date="2018-01" db="EMBL/GenBank/DDBJ databases">
        <authorList>
            <person name="Kerou L M."/>
        </authorList>
    </citation>
    <scope>NUCLEOTIDE SEQUENCE [LARGE SCALE GENOMIC DNA]</scope>
    <source>
        <strain evidence="3">SCU2</strain>
    </source>
</reference>
<evidence type="ECO:0000256" key="1">
    <source>
        <dbReference type="SAM" id="MobiDB-lite"/>
    </source>
</evidence>
<evidence type="ECO:0000313" key="2">
    <source>
        <dbReference type="EMBL" id="SPC33695.1"/>
    </source>
</evidence>
<dbReference type="GeneID" id="41594594"/>
<dbReference type="AlphaFoldDB" id="A0A2K5APZ2"/>